<evidence type="ECO:0000256" key="3">
    <source>
        <dbReference type="ARBA" id="ARBA00022448"/>
    </source>
</evidence>
<comment type="similarity">
    <text evidence="2">Belongs to the ABC transporter superfamily.</text>
</comment>
<feature type="domain" description="ABC transporter" evidence="10">
    <location>
        <begin position="7"/>
        <end position="261"/>
    </location>
</feature>
<dbReference type="HOGENOM" id="CLU_000604_1_23_0"/>
<dbReference type="Proteomes" id="UP000006558">
    <property type="component" value="Chromosome"/>
</dbReference>
<keyword evidence="3" id="KW-0813">Transport</keyword>
<dbReference type="CDD" id="cd03257">
    <property type="entry name" value="ABC_NikE_OppD_transporters"/>
    <property type="match status" value="1"/>
</dbReference>
<keyword evidence="7" id="KW-0067">ATP-binding</keyword>
<protein>
    <submittedName>
        <fullName evidence="11">Oligopeptide/dipeptide ABC transporter, ATPase subunit</fullName>
    </submittedName>
</protein>
<dbReference type="InterPro" id="IPR003439">
    <property type="entry name" value="ABC_transporter-like_ATP-bd"/>
</dbReference>
<dbReference type="Gene3D" id="3.40.50.300">
    <property type="entry name" value="P-loop containing nucleotide triphosphate hydrolases"/>
    <property type="match status" value="1"/>
</dbReference>
<dbReference type="AlphaFoldDB" id="A5IL12"/>
<evidence type="ECO:0000256" key="7">
    <source>
        <dbReference type="ARBA" id="ARBA00022840"/>
    </source>
</evidence>
<evidence type="ECO:0000256" key="5">
    <source>
        <dbReference type="ARBA" id="ARBA00022519"/>
    </source>
</evidence>
<dbReference type="PANTHER" id="PTHR43297">
    <property type="entry name" value="OLIGOPEPTIDE TRANSPORT ATP-BINDING PROTEIN APPD"/>
    <property type="match status" value="1"/>
</dbReference>
<dbReference type="eggNOG" id="COG0444">
    <property type="taxonomic scope" value="Bacteria"/>
</dbReference>
<evidence type="ECO:0000256" key="9">
    <source>
        <dbReference type="ARBA" id="ARBA00023136"/>
    </source>
</evidence>
<organism evidence="11 12">
    <name type="scientific">Thermotoga petrophila (strain ATCC BAA-488 / DSM 13995 / JCM 10881 / RKU-1)</name>
    <dbReference type="NCBI Taxonomy" id="390874"/>
    <lineage>
        <taxon>Bacteria</taxon>
        <taxon>Thermotogati</taxon>
        <taxon>Thermotogota</taxon>
        <taxon>Thermotogae</taxon>
        <taxon>Thermotogales</taxon>
        <taxon>Thermotogaceae</taxon>
        <taxon>Thermotoga</taxon>
    </lineage>
</organism>
<dbReference type="NCBIfam" id="TIGR01727">
    <property type="entry name" value="oligo_HPY"/>
    <property type="match status" value="1"/>
</dbReference>
<dbReference type="EMBL" id="CP000702">
    <property type="protein sequence ID" value="ABQ46885.1"/>
    <property type="molecule type" value="Genomic_DNA"/>
</dbReference>
<reference evidence="12" key="1">
    <citation type="submission" date="2007-05" db="EMBL/GenBank/DDBJ databases">
        <title>Complete sequence of Thermotoga petrophila RKU-1.</title>
        <authorList>
            <consortium name="US DOE Joint Genome Institute"/>
            <person name="Copeland A."/>
            <person name="Lucas S."/>
            <person name="Lapidus A."/>
            <person name="Barry K."/>
            <person name="Glavina del Rio T."/>
            <person name="Dalin E."/>
            <person name="Tice H."/>
            <person name="Pitluck S."/>
            <person name="Sims D."/>
            <person name="Brettin T."/>
            <person name="Bruce D."/>
            <person name="Detter J.C."/>
            <person name="Han C."/>
            <person name="Tapia R."/>
            <person name="Schmutz J."/>
            <person name="Larimer F."/>
            <person name="Land M."/>
            <person name="Hauser L."/>
            <person name="Kyrpides N."/>
            <person name="Mikhailova N."/>
            <person name="Nelson K."/>
            <person name="Gogarten J.P."/>
            <person name="Noll K."/>
            <person name="Richardson P."/>
        </authorList>
    </citation>
    <scope>NUCLEOTIDE SEQUENCE [LARGE SCALE GENOMIC DNA]</scope>
    <source>
        <strain evidence="12">ATCC BAA-488 / DSM 13995 / JCM 10881 / RKU-1</strain>
    </source>
</reference>
<keyword evidence="5" id="KW-0997">Cell inner membrane</keyword>
<keyword evidence="4" id="KW-1003">Cell membrane</keyword>
<comment type="subcellular location">
    <subcellularLocation>
        <location evidence="1">Cell membrane</location>
        <topology evidence="1">Peripheral membrane protein</topology>
    </subcellularLocation>
</comment>
<name>A5IL12_THEP1</name>
<dbReference type="SMART" id="SM00382">
    <property type="entry name" value="AAA"/>
    <property type="match status" value="1"/>
</dbReference>
<dbReference type="InterPro" id="IPR003593">
    <property type="entry name" value="AAA+_ATPase"/>
</dbReference>
<dbReference type="GO" id="GO:0015833">
    <property type="term" value="P:peptide transport"/>
    <property type="evidence" value="ECO:0007669"/>
    <property type="project" value="InterPro"/>
</dbReference>
<reference evidence="11 12" key="2">
    <citation type="journal article" date="2009" name="Proc. Natl. Acad. Sci. U.S.A.">
        <title>On the chimeric nature, thermophilic origin, and phylogenetic placement of the Thermotogales.</title>
        <authorList>
            <person name="Zhaxybayeva O."/>
            <person name="Swithers K.S."/>
            <person name="Lapierre P."/>
            <person name="Fournier G.P."/>
            <person name="Bickhart D.M."/>
            <person name="DeBoy R.T."/>
            <person name="Nelson K.E."/>
            <person name="Nesbo C.L."/>
            <person name="Doolittle W.F."/>
            <person name="Gogarten J.P."/>
            <person name="Noll K.M."/>
        </authorList>
    </citation>
    <scope>NUCLEOTIDE SEQUENCE [LARGE SCALE GENOMIC DNA]</scope>
    <source>
        <strain evidence="12">ATCC BAA-488 / DSM 13995 / JCM 10881 / RKU-1</strain>
    </source>
</reference>
<dbReference type="KEGG" id="tpt:Tpet_0866"/>
<evidence type="ECO:0000259" key="10">
    <source>
        <dbReference type="PROSITE" id="PS50893"/>
    </source>
</evidence>
<dbReference type="GO" id="GO:0005524">
    <property type="term" value="F:ATP binding"/>
    <property type="evidence" value="ECO:0007669"/>
    <property type="project" value="UniProtKB-KW"/>
</dbReference>
<evidence type="ECO:0000256" key="6">
    <source>
        <dbReference type="ARBA" id="ARBA00022741"/>
    </source>
</evidence>
<dbReference type="InterPro" id="IPR050388">
    <property type="entry name" value="ABC_Ni/Peptide_Import"/>
</dbReference>
<dbReference type="PANTHER" id="PTHR43297:SF14">
    <property type="entry name" value="ATPASE AAA-TYPE CORE DOMAIN-CONTAINING PROTEIN"/>
    <property type="match status" value="1"/>
</dbReference>
<dbReference type="InterPro" id="IPR027417">
    <property type="entry name" value="P-loop_NTPase"/>
</dbReference>
<evidence type="ECO:0000256" key="4">
    <source>
        <dbReference type="ARBA" id="ARBA00022475"/>
    </source>
</evidence>
<dbReference type="STRING" id="390874.Tpet_0866"/>
<sequence length="331" mass="37184">MEKVLEIRDLRVYFDLTEGTVKAVDGVSFDIRRGEILGLVGESGCGKSVTAQSILRILPGSARIVSGEIVFYRNGKTLDLAKLDPEGEEMRDIRGKDISMIFQEPMASFSPVYTVGAQMIEAILLHEKVSKEEARKRVVEMLKKVKIPNAEKVVDMYPFELSGGMLQRCMIAMAMSLNPTLLLADEPTTALDVTIQAQILYLMKELQKEYHSSILLITHDMGVVAQMADRVAVMYLGNIVETAEVFELFKNPLHPYTQALLRSIPKIGIRKTRLDTIKGMVPDPYNLPKGCRFHNRCEKFMKGLCDVKEPPEIEVTPSHKVKCFLYGGEKK</sequence>
<gene>
    <name evidence="11" type="ordered locus">Tpet_0866</name>
</gene>
<proteinExistence type="inferred from homology"/>
<keyword evidence="9" id="KW-0472">Membrane</keyword>
<dbReference type="Pfam" id="PF08352">
    <property type="entry name" value="oligo_HPY"/>
    <property type="match status" value="1"/>
</dbReference>
<evidence type="ECO:0000256" key="8">
    <source>
        <dbReference type="ARBA" id="ARBA00022967"/>
    </source>
</evidence>
<dbReference type="InterPro" id="IPR013563">
    <property type="entry name" value="Oligopep_ABC_C"/>
</dbReference>
<dbReference type="GO" id="GO:0005886">
    <property type="term" value="C:plasma membrane"/>
    <property type="evidence" value="ECO:0007669"/>
    <property type="project" value="UniProtKB-SubCell"/>
</dbReference>
<dbReference type="GO" id="GO:0016887">
    <property type="term" value="F:ATP hydrolysis activity"/>
    <property type="evidence" value="ECO:0007669"/>
    <property type="project" value="InterPro"/>
</dbReference>
<dbReference type="FunFam" id="3.40.50.300:FF:000016">
    <property type="entry name" value="Oligopeptide ABC transporter ATP-binding component"/>
    <property type="match status" value="1"/>
</dbReference>
<keyword evidence="6" id="KW-0547">Nucleotide-binding</keyword>
<accession>A5IL12</accession>
<dbReference type="SUPFAM" id="SSF52540">
    <property type="entry name" value="P-loop containing nucleoside triphosphate hydrolases"/>
    <property type="match status" value="1"/>
</dbReference>
<evidence type="ECO:0000313" key="11">
    <source>
        <dbReference type="EMBL" id="ABQ46885.1"/>
    </source>
</evidence>
<dbReference type="PROSITE" id="PS50893">
    <property type="entry name" value="ABC_TRANSPORTER_2"/>
    <property type="match status" value="1"/>
</dbReference>
<evidence type="ECO:0000256" key="1">
    <source>
        <dbReference type="ARBA" id="ARBA00004202"/>
    </source>
</evidence>
<keyword evidence="8" id="KW-1278">Translocase</keyword>
<dbReference type="Pfam" id="PF00005">
    <property type="entry name" value="ABC_tran"/>
    <property type="match status" value="1"/>
</dbReference>
<evidence type="ECO:0000256" key="2">
    <source>
        <dbReference type="ARBA" id="ARBA00005417"/>
    </source>
</evidence>
<evidence type="ECO:0000313" key="12">
    <source>
        <dbReference type="Proteomes" id="UP000006558"/>
    </source>
</evidence>
<dbReference type="RefSeq" id="WP_011943449.1">
    <property type="nucleotide sequence ID" value="NC_009486.1"/>
</dbReference>